<dbReference type="SUPFAM" id="SSF50939">
    <property type="entry name" value="Sialidases"/>
    <property type="match status" value="1"/>
</dbReference>
<evidence type="ECO:0000313" key="1">
    <source>
        <dbReference type="EMBL" id="MEL5996202.1"/>
    </source>
</evidence>
<dbReference type="EMBL" id="JBCEVZ010000061">
    <property type="protein sequence ID" value="MEL5996202.1"/>
    <property type="molecule type" value="Genomic_DNA"/>
</dbReference>
<dbReference type="RefSeq" id="WP_342300495.1">
    <property type="nucleotide sequence ID" value="NZ_JBCEVZ010000061.1"/>
</dbReference>
<evidence type="ECO:0000313" key="2">
    <source>
        <dbReference type="Proteomes" id="UP001479606"/>
    </source>
</evidence>
<name>A0ABU9M1I6_9BACT</name>
<evidence type="ECO:0008006" key="3">
    <source>
        <dbReference type="Google" id="ProtNLM"/>
    </source>
</evidence>
<comment type="caution">
    <text evidence="1">The sequence shown here is derived from an EMBL/GenBank/DDBJ whole genome shotgun (WGS) entry which is preliminary data.</text>
</comment>
<gene>
    <name evidence="1" type="ORF">AAFH49_18440</name>
</gene>
<dbReference type="Proteomes" id="UP001479606">
    <property type="component" value="Unassembled WGS sequence"/>
</dbReference>
<sequence length="245" mass="26848">MKANFLLLCAALLASSCQKNEHPTPTPGAEDPDWVKLRIPTPWDGDEAYSVIGDLDKTLLVATTERLSATSDQGKTWRTLKVFSRPTYGLLLRNDTLFALSARATTPQGQSVATVADQFSTDFGQTWAYPVDANYYRLRAISQPFGQVGAVGISYEIRENAVPISGQANSTALLATDLLRTDAAGQVQTLRLPARHYLKNLALDAQHRLYVTASGLRFDDRTGTVYDPAKSEKSAVVYVSRRPLP</sequence>
<keyword evidence="2" id="KW-1185">Reference proteome</keyword>
<dbReference type="InterPro" id="IPR036278">
    <property type="entry name" value="Sialidase_sf"/>
</dbReference>
<proteinExistence type="predicted"/>
<protein>
    <recommendedName>
        <fullName evidence="3">Exo-alpha-sialidase</fullName>
    </recommendedName>
</protein>
<accession>A0ABU9M1I6</accession>
<organism evidence="1 2">
    <name type="scientific">Hymenobacter segetis</name>
    <dbReference type="NCBI Taxonomy" id="2025509"/>
    <lineage>
        <taxon>Bacteria</taxon>
        <taxon>Pseudomonadati</taxon>
        <taxon>Bacteroidota</taxon>
        <taxon>Cytophagia</taxon>
        <taxon>Cytophagales</taxon>
        <taxon>Hymenobacteraceae</taxon>
        <taxon>Hymenobacter</taxon>
    </lineage>
</organism>
<reference evidence="1 2" key="1">
    <citation type="journal article" date="2018" name="Arch. Microbiol.">
        <title>Hymenobacter segetis sp. nov., isolated from soil.</title>
        <authorList>
            <person name="Ten L.N."/>
            <person name="Lim S.J."/>
            <person name="Kim B.O."/>
            <person name="Kang I.K."/>
            <person name="Jung H.Y."/>
        </authorList>
    </citation>
    <scope>NUCLEOTIDE SEQUENCE [LARGE SCALE GENOMIC DNA]</scope>
    <source>
        <strain evidence="1 2">S7-3-11</strain>
    </source>
</reference>
<dbReference type="PROSITE" id="PS51257">
    <property type="entry name" value="PROKAR_LIPOPROTEIN"/>
    <property type="match status" value="1"/>
</dbReference>